<feature type="domain" description="Rhodopsin" evidence="8">
    <location>
        <begin position="51"/>
        <end position="291"/>
    </location>
</feature>
<dbReference type="PANTHER" id="PTHR33048">
    <property type="entry name" value="PTH11-LIKE INTEGRAL MEMBRANE PROTEIN (AFU_ORTHOLOGUE AFUA_5G11245)"/>
    <property type="match status" value="1"/>
</dbReference>
<evidence type="ECO:0000313" key="9">
    <source>
        <dbReference type="EMBL" id="KAF2180004.1"/>
    </source>
</evidence>
<feature type="transmembrane region" description="Helical" evidence="7">
    <location>
        <begin position="226"/>
        <end position="244"/>
    </location>
</feature>
<dbReference type="InterPro" id="IPR052337">
    <property type="entry name" value="SAT4-like"/>
</dbReference>
<dbReference type="GO" id="GO:0016020">
    <property type="term" value="C:membrane"/>
    <property type="evidence" value="ECO:0007669"/>
    <property type="project" value="UniProtKB-SubCell"/>
</dbReference>
<evidence type="ECO:0000256" key="3">
    <source>
        <dbReference type="ARBA" id="ARBA00022989"/>
    </source>
</evidence>
<evidence type="ECO:0000256" key="6">
    <source>
        <dbReference type="SAM" id="MobiDB-lite"/>
    </source>
</evidence>
<evidence type="ECO:0000256" key="1">
    <source>
        <dbReference type="ARBA" id="ARBA00004141"/>
    </source>
</evidence>
<evidence type="ECO:0000256" key="5">
    <source>
        <dbReference type="ARBA" id="ARBA00038359"/>
    </source>
</evidence>
<proteinExistence type="inferred from homology"/>
<evidence type="ECO:0000259" key="8">
    <source>
        <dbReference type="Pfam" id="PF20684"/>
    </source>
</evidence>
<feature type="transmembrane region" description="Helical" evidence="7">
    <location>
        <begin position="25"/>
        <end position="48"/>
    </location>
</feature>
<evidence type="ECO:0000256" key="2">
    <source>
        <dbReference type="ARBA" id="ARBA00022692"/>
    </source>
</evidence>
<feature type="transmembrane region" description="Helical" evidence="7">
    <location>
        <begin position="68"/>
        <end position="91"/>
    </location>
</feature>
<dbReference type="Proteomes" id="UP000800200">
    <property type="component" value="Unassembled WGS sequence"/>
</dbReference>
<comment type="subcellular location">
    <subcellularLocation>
        <location evidence="1">Membrane</location>
        <topology evidence="1">Multi-pass membrane protein</topology>
    </subcellularLocation>
</comment>
<feature type="transmembrane region" description="Helical" evidence="7">
    <location>
        <begin position="144"/>
        <end position="171"/>
    </location>
</feature>
<dbReference type="OrthoDB" id="5022096at2759"/>
<feature type="transmembrane region" description="Helical" evidence="7">
    <location>
        <begin position="191"/>
        <end position="214"/>
    </location>
</feature>
<organism evidence="9 10">
    <name type="scientific">Zopfia rhizophila CBS 207.26</name>
    <dbReference type="NCBI Taxonomy" id="1314779"/>
    <lineage>
        <taxon>Eukaryota</taxon>
        <taxon>Fungi</taxon>
        <taxon>Dikarya</taxon>
        <taxon>Ascomycota</taxon>
        <taxon>Pezizomycotina</taxon>
        <taxon>Dothideomycetes</taxon>
        <taxon>Dothideomycetes incertae sedis</taxon>
        <taxon>Zopfiaceae</taxon>
        <taxon>Zopfia</taxon>
    </lineage>
</organism>
<keyword evidence="4 7" id="KW-0472">Membrane</keyword>
<keyword evidence="10" id="KW-1185">Reference proteome</keyword>
<reference evidence="9" key="1">
    <citation type="journal article" date="2020" name="Stud. Mycol.">
        <title>101 Dothideomycetes genomes: a test case for predicting lifestyles and emergence of pathogens.</title>
        <authorList>
            <person name="Haridas S."/>
            <person name="Albert R."/>
            <person name="Binder M."/>
            <person name="Bloem J."/>
            <person name="Labutti K."/>
            <person name="Salamov A."/>
            <person name="Andreopoulos B."/>
            <person name="Baker S."/>
            <person name="Barry K."/>
            <person name="Bills G."/>
            <person name="Bluhm B."/>
            <person name="Cannon C."/>
            <person name="Castanera R."/>
            <person name="Culley D."/>
            <person name="Daum C."/>
            <person name="Ezra D."/>
            <person name="Gonzalez J."/>
            <person name="Henrissat B."/>
            <person name="Kuo A."/>
            <person name="Liang C."/>
            <person name="Lipzen A."/>
            <person name="Lutzoni F."/>
            <person name="Magnuson J."/>
            <person name="Mondo S."/>
            <person name="Nolan M."/>
            <person name="Ohm R."/>
            <person name="Pangilinan J."/>
            <person name="Park H.-J."/>
            <person name="Ramirez L."/>
            <person name="Alfaro M."/>
            <person name="Sun H."/>
            <person name="Tritt A."/>
            <person name="Yoshinaga Y."/>
            <person name="Zwiers L.-H."/>
            <person name="Turgeon B."/>
            <person name="Goodwin S."/>
            <person name="Spatafora J."/>
            <person name="Crous P."/>
            <person name="Grigoriev I."/>
        </authorList>
    </citation>
    <scope>NUCLEOTIDE SEQUENCE</scope>
    <source>
        <strain evidence="9">CBS 207.26</strain>
    </source>
</reference>
<dbReference type="Pfam" id="PF20684">
    <property type="entry name" value="Fung_rhodopsin"/>
    <property type="match status" value="1"/>
</dbReference>
<evidence type="ECO:0000256" key="7">
    <source>
        <dbReference type="SAM" id="Phobius"/>
    </source>
</evidence>
<dbReference type="PANTHER" id="PTHR33048:SF129">
    <property type="entry name" value="INTEGRAL MEMBRANE PROTEIN-RELATED"/>
    <property type="match status" value="1"/>
</dbReference>
<gene>
    <name evidence="9" type="ORF">K469DRAFT_593422</name>
</gene>
<feature type="compositionally biased region" description="Basic and acidic residues" evidence="6">
    <location>
        <begin position="373"/>
        <end position="385"/>
    </location>
</feature>
<name>A0A6A6DKF8_9PEZI</name>
<keyword evidence="2 7" id="KW-0812">Transmembrane</keyword>
<comment type="similarity">
    <text evidence="5">Belongs to the SAT4 family.</text>
</comment>
<keyword evidence="3 7" id="KW-1133">Transmembrane helix</keyword>
<feature type="transmembrane region" description="Helical" evidence="7">
    <location>
        <begin position="115"/>
        <end position="132"/>
    </location>
</feature>
<protein>
    <recommendedName>
        <fullName evidence="8">Rhodopsin domain-containing protein</fullName>
    </recommendedName>
</protein>
<evidence type="ECO:0000313" key="10">
    <source>
        <dbReference type="Proteomes" id="UP000800200"/>
    </source>
</evidence>
<sequence length="412" mass="45436">MLSTITPGPTPPPDLSKIPHIPSKAAIALGDSFVGVSISLNILATFIFAGRLYTRIRPVWRMGWDDHFAGIAFCLMIIDTAMLMASVPWVFSPPEHNTLADGQAALRLATLSQPLWAWTIFFIKLSVATTILRVQKEPHWRIFLYFMIAVQLITLVYNTITQLIQCIPLSAIWDLTIRKRARCWTKKTRRISVMCVASINIMSDIVFSLIPISFLTKIHRPLREKIIIGILMALGLVASGASIAKTVAVGQFGISKDNMYNSVQIGMWSCLEEQIGFIAACVPCLKNPLQRVLGHFGLLSSSNYASSRFVGCGYGQMYGDDGISKNSKSTVLGQVRADGAMLNMKTLIKKVEDDVSGENILPSRQSGRDGEIWCTTEERPKKGELDVGGSDSEISHIGWGEGRKKKDRGFGV</sequence>
<accession>A0A6A6DKF8</accession>
<dbReference type="EMBL" id="ML994660">
    <property type="protein sequence ID" value="KAF2180004.1"/>
    <property type="molecule type" value="Genomic_DNA"/>
</dbReference>
<feature type="region of interest" description="Disordered" evidence="6">
    <location>
        <begin position="373"/>
        <end position="412"/>
    </location>
</feature>
<feature type="compositionally biased region" description="Basic residues" evidence="6">
    <location>
        <begin position="403"/>
        <end position="412"/>
    </location>
</feature>
<dbReference type="InterPro" id="IPR049326">
    <property type="entry name" value="Rhodopsin_dom_fungi"/>
</dbReference>
<dbReference type="AlphaFoldDB" id="A0A6A6DKF8"/>
<evidence type="ECO:0000256" key="4">
    <source>
        <dbReference type="ARBA" id="ARBA00023136"/>
    </source>
</evidence>